<sequence length="98" mass="10654">MQAIGFIIYIGVGIVQLAAVMAGLESWWGLNGFFSFIIAFVVAYIPLLGSVVGMMGAVQAWHWDWWQAGGLFFGALILTVLLGGVSSIADWFGSRRRV</sequence>
<evidence type="ECO:0000313" key="3">
    <source>
        <dbReference type="Proteomes" id="UP000045824"/>
    </source>
</evidence>
<keyword evidence="1" id="KW-1133">Transmembrane helix</keyword>
<feature type="transmembrane region" description="Helical" evidence="1">
    <location>
        <begin position="6"/>
        <end position="24"/>
    </location>
</feature>
<dbReference type="Proteomes" id="UP000045824">
    <property type="component" value="Unassembled WGS sequence"/>
</dbReference>
<name>A0A0T9L9G6_YERKR</name>
<proteinExistence type="predicted"/>
<protein>
    <submittedName>
        <fullName evidence="2">Uncharacterized protein</fullName>
    </submittedName>
</protein>
<keyword evidence="1" id="KW-0472">Membrane</keyword>
<dbReference type="EMBL" id="CPYI01000007">
    <property type="protein sequence ID" value="CNE70553.1"/>
    <property type="molecule type" value="Genomic_DNA"/>
</dbReference>
<keyword evidence="1" id="KW-0812">Transmembrane</keyword>
<organism evidence="2 3">
    <name type="scientific">Yersinia kristensenii</name>
    <dbReference type="NCBI Taxonomy" id="28152"/>
    <lineage>
        <taxon>Bacteria</taxon>
        <taxon>Pseudomonadati</taxon>
        <taxon>Pseudomonadota</taxon>
        <taxon>Gammaproteobacteria</taxon>
        <taxon>Enterobacterales</taxon>
        <taxon>Yersiniaceae</taxon>
        <taxon>Yersinia</taxon>
    </lineage>
</organism>
<gene>
    <name evidence="2" type="ORF">ERS008491_02027</name>
</gene>
<accession>A0A0T9L9G6</accession>
<reference evidence="2 3" key="1">
    <citation type="submission" date="2015-03" db="EMBL/GenBank/DDBJ databases">
        <authorList>
            <person name="Murphy D."/>
        </authorList>
    </citation>
    <scope>NUCLEOTIDE SEQUENCE [LARGE SCALE GENOMIC DNA]</scope>
    <source>
        <strain evidence="2 3">FCF326</strain>
    </source>
</reference>
<feature type="transmembrane region" description="Helical" evidence="1">
    <location>
        <begin position="70"/>
        <end position="92"/>
    </location>
</feature>
<feature type="transmembrane region" description="Helical" evidence="1">
    <location>
        <begin position="36"/>
        <end position="58"/>
    </location>
</feature>
<evidence type="ECO:0000256" key="1">
    <source>
        <dbReference type="SAM" id="Phobius"/>
    </source>
</evidence>
<dbReference type="RefSeq" id="WP_050119352.1">
    <property type="nucleotide sequence ID" value="NZ_CAWMAB010000007.1"/>
</dbReference>
<dbReference type="AlphaFoldDB" id="A0A0T9L9G6"/>
<evidence type="ECO:0000313" key="2">
    <source>
        <dbReference type="EMBL" id="CNE70553.1"/>
    </source>
</evidence>